<dbReference type="Proteomes" id="UP000572680">
    <property type="component" value="Unassembled WGS sequence"/>
</dbReference>
<sequence>MYFTDGSLAYAGHYLHERGHPVHTHSFVESAVVIGGEGMHRSLDGRRKPQVGEVILLRPGVWRG</sequence>
<organism evidence="2 3">
    <name type="scientific">Actinomadura namibiensis</name>
    <dbReference type="NCBI Taxonomy" id="182080"/>
    <lineage>
        <taxon>Bacteria</taxon>
        <taxon>Bacillati</taxon>
        <taxon>Actinomycetota</taxon>
        <taxon>Actinomycetes</taxon>
        <taxon>Streptosporangiales</taxon>
        <taxon>Thermomonosporaceae</taxon>
        <taxon>Actinomadura</taxon>
    </lineage>
</organism>
<dbReference type="EMBL" id="JACJIA010000006">
    <property type="protein sequence ID" value="MBA8953129.1"/>
    <property type="molecule type" value="Genomic_DNA"/>
</dbReference>
<protein>
    <submittedName>
        <fullName evidence="2">Quercetin dioxygenase-like cupin family protein</fullName>
    </submittedName>
</protein>
<name>A0A7W3QN19_ACTNM</name>
<reference evidence="2 3" key="1">
    <citation type="submission" date="2020-08" db="EMBL/GenBank/DDBJ databases">
        <title>Genomic Encyclopedia of Type Strains, Phase IV (KMG-IV): sequencing the most valuable type-strain genomes for metagenomic binning, comparative biology and taxonomic classification.</title>
        <authorList>
            <person name="Goeker M."/>
        </authorList>
    </citation>
    <scope>NUCLEOTIDE SEQUENCE [LARGE SCALE GENOMIC DNA]</scope>
    <source>
        <strain evidence="2 3">DSM 44197</strain>
    </source>
</reference>
<dbReference type="SUPFAM" id="SSF51215">
    <property type="entry name" value="Regulatory protein AraC"/>
    <property type="match status" value="1"/>
</dbReference>
<dbReference type="InterPro" id="IPR037923">
    <property type="entry name" value="HTH-like"/>
</dbReference>
<keyword evidence="2" id="KW-0223">Dioxygenase</keyword>
<accession>A0A7W3QN19</accession>
<dbReference type="AlphaFoldDB" id="A0A7W3QN19"/>
<dbReference type="GO" id="GO:0051213">
    <property type="term" value="F:dioxygenase activity"/>
    <property type="evidence" value="ECO:0007669"/>
    <property type="project" value="UniProtKB-KW"/>
</dbReference>
<proteinExistence type="predicted"/>
<evidence type="ECO:0000313" key="2">
    <source>
        <dbReference type="EMBL" id="MBA8953129.1"/>
    </source>
</evidence>
<comment type="caution">
    <text evidence="2">The sequence shown here is derived from an EMBL/GenBank/DDBJ whole genome shotgun (WGS) entry which is preliminary data.</text>
</comment>
<dbReference type="GO" id="GO:0003677">
    <property type="term" value="F:DNA binding"/>
    <property type="evidence" value="ECO:0007669"/>
    <property type="project" value="UniProtKB-KW"/>
</dbReference>
<gene>
    <name evidence="2" type="ORF">HNR61_004779</name>
</gene>
<evidence type="ECO:0000313" key="3">
    <source>
        <dbReference type="Proteomes" id="UP000572680"/>
    </source>
</evidence>
<keyword evidence="1" id="KW-0238">DNA-binding</keyword>
<keyword evidence="2" id="KW-0560">Oxidoreductase</keyword>
<evidence type="ECO:0000256" key="1">
    <source>
        <dbReference type="ARBA" id="ARBA00023125"/>
    </source>
</evidence>
<keyword evidence="3" id="KW-1185">Reference proteome</keyword>